<evidence type="ECO:0000313" key="9">
    <source>
        <dbReference type="RefSeq" id="XP_055866843.1"/>
    </source>
</evidence>
<evidence type="ECO:0000313" key="11">
    <source>
        <dbReference type="RefSeq" id="XP_055866845.1"/>
    </source>
</evidence>
<dbReference type="RefSeq" id="XP_055866846.1">
    <property type="nucleotide sequence ID" value="XM_056010871.1"/>
</dbReference>
<dbReference type="Proteomes" id="UP001165740">
    <property type="component" value="Chromosome 14"/>
</dbReference>
<dbReference type="RefSeq" id="XP_055866840.1">
    <property type="nucleotide sequence ID" value="XM_056010865.1"/>
</dbReference>
<keyword evidence="2" id="KW-0732">Signal</keyword>
<keyword evidence="1" id="KW-1133">Transmembrane helix</keyword>
<evidence type="ECO:0000313" key="10">
    <source>
        <dbReference type="RefSeq" id="XP_055866844.1"/>
    </source>
</evidence>
<evidence type="ECO:0000313" key="6">
    <source>
        <dbReference type="RefSeq" id="XP_055866839.1"/>
    </source>
</evidence>
<evidence type="ECO:0000313" key="4">
    <source>
        <dbReference type="RefSeq" id="XP_055866837.1"/>
    </source>
</evidence>
<keyword evidence="1" id="KW-0812">Transmembrane</keyword>
<dbReference type="RefSeq" id="XP_055866842.1">
    <property type="nucleotide sequence ID" value="XM_056010867.1"/>
</dbReference>
<evidence type="ECO:0000313" key="7">
    <source>
        <dbReference type="RefSeq" id="XP_055866840.1"/>
    </source>
</evidence>
<dbReference type="RefSeq" id="XP_055866839.1">
    <property type="nucleotide sequence ID" value="XM_056010864.1"/>
</dbReference>
<dbReference type="GeneID" id="106071735"/>
<proteinExistence type="predicted"/>
<protein>
    <submittedName>
        <fullName evidence="4 5">Uncharacterized protein LOC106071735</fullName>
    </submittedName>
</protein>
<keyword evidence="3" id="KW-1185">Reference proteome</keyword>
<accession>A0A9W2YVU6</accession>
<keyword evidence="1" id="KW-0472">Membrane</keyword>
<reference evidence="4 5" key="1">
    <citation type="submission" date="2025-04" db="UniProtKB">
        <authorList>
            <consortium name="RefSeq"/>
        </authorList>
    </citation>
    <scope>IDENTIFICATION</scope>
</reference>
<evidence type="ECO:0000313" key="12">
    <source>
        <dbReference type="RefSeq" id="XP_055866846.1"/>
    </source>
</evidence>
<organism evidence="3 8">
    <name type="scientific">Biomphalaria glabrata</name>
    <name type="common">Bloodfluke planorb</name>
    <name type="synonym">Freshwater snail</name>
    <dbReference type="NCBI Taxonomy" id="6526"/>
    <lineage>
        <taxon>Eukaryota</taxon>
        <taxon>Metazoa</taxon>
        <taxon>Spiralia</taxon>
        <taxon>Lophotrochozoa</taxon>
        <taxon>Mollusca</taxon>
        <taxon>Gastropoda</taxon>
        <taxon>Heterobranchia</taxon>
        <taxon>Euthyneura</taxon>
        <taxon>Panpulmonata</taxon>
        <taxon>Hygrophila</taxon>
        <taxon>Lymnaeoidea</taxon>
        <taxon>Planorbidae</taxon>
        <taxon>Biomphalaria</taxon>
    </lineage>
</organism>
<evidence type="ECO:0000313" key="3">
    <source>
        <dbReference type="Proteomes" id="UP001165740"/>
    </source>
</evidence>
<gene>
    <name evidence="4 5 6 7 8 9 10 11 12" type="primary">LOC106071735</name>
</gene>
<feature type="signal peptide" evidence="2">
    <location>
        <begin position="1"/>
        <end position="22"/>
    </location>
</feature>
<dbReference type="RefSeq" id="XP_055866837.1">
    <property type="nucleotide sequence ID" value="XM_056010862.1"/>
</dbReference>
<dbReference type="AlphaFoldDB" id="A0A9W2YVU6"/>
<dbReference type="RefSeq" id="XP_055866844.1">
    <property type="nucleotide sequence ID" value="XM_056010869.1"/>
</dbReference>
<dbReference type="OrthoDB" id="10275025at2759"/>
<feature type="transmembrane region" description="Helical" evidence="1">
    <location>
        <begin position="239"/>
        <end position="262"/>
    </location>
</feature>
<evidence type="ECO:0000313" key="5">
    <source>
        <dbReference type="RefSeq" id="XP_055866838.1"/>
    </source>
</evidence>
<dbReference type="RefSeq" id="XP_055866838.1">
    <property type="nucleotide sequence ID" value="XM_056010863.1"/>
</dbReference>
<name>A0A9W2YVU6_BIOGL</name>
<evidence type="ECO:0000256" key="2">
    <source>
        <dbReference type="SAM" id="SignalP"/>
    </source>
</evidence>
<sequence>MNPSYNMKTATLLLIHMHFLSGMSMDCRPTLIGETKQFHVIINHTYSEPLEVVWLKGKSPVSMCRQTLACYDYRNIKTETKLQSIGDGLFGISITLSNVSRSDEVLWSLKYLGLASLKNSSALYSCDLKAFDFAALELRDCQDTVEEGSIARCWCQKKVDFKQNISLTWVDQSNRVMDNGSHMLSFIAKRDNLGYTCRGHTVDGTESLPLTYKPNVQYNDSSITYFYSARVLPRMKSSFVYLFLASITLTASIYTALIYFYCRREKRCLRKRIPNKDEIATKKMMHPHDDCINTMDVSKTKSHAQLCLPRNIGDYTHLRTNTIIDTLEWNKELHIINDSEDSDGYGSMNDSSFRIE</sequence>
<evidence type="ECO:0000313" key="8">
    <source>
        <dbReference type="RefSeq" id="XP_055866842.1"/>
    </source>
</evidence>
<feature type="chain" id="PRO_5044702474" evidence="2">
    <location>
        <begin position="23"/>
        <end position="356"/>
    </location>
</feature>
<evidence type="ECO:0000256" key="1">
    <source>
        <dbReference type="SAM" id="Phobius"/>
    </source>
</evidence>
<dbReference type="RefSeq" id="XP_055866845.1">
    <property type="nucleotide sequence ID" value="XM_056010870.1"/>
</dbReference>
<dbReference type="RefSeq" id="XP_055866843.1">
    <property type="nucleotide sequence ID" value="XM_056010868.1"/>
</dbReference>